<dbReference type="HOGENOM" id="CLU_2813392_0_0_1"/>
<keyword evidence="2" id="KW-1185">Reference proteome</keyword>
<dbReference type="Proteomes" id="UP000054018">
    <property type="component" value="Unassembled WGS sequence"/>
</dbReference>
<gene>
    <name evidence="1" type="ORF">PISMIDRAFT_690856</name>
</gene>
<organism evidence="1 2">
    <name type="scientific">Pisolithus microcarpus 441</name>
    <dbReference type="NCBI Taxonomy" id="765257"/>
    <lineage>
        <taxon>Eukaryota</taxon>
        <taxon>Fungi</taxon>
        <taxon>Dikarya</taxon>
        <taxon>Basidiomycota</taxon>
        <taxon>Agaricomycotina</taxon>
        <taxon>Agaricomycetes</taxon>
        <taxon>Agaricomycetidae</taxon>
        <taxon>Boletales</taxon>
        <taxon>Sclerodermatineae</taxon>
        <taxon>Pisolithaceae</taxon>
        <taxon>Pisolithus</taxon>
    </lineage>
</organism>
<reference evidence="1 2" key="1">
    <citation type="submission" date="2014-04" db="EMBL/GenBank/DDBJ databases">
        <authorList>
            <consortium name="DOE Joint Genome Institute"/>
            <person name="Kuo A."/>
            <person name="Kohler A."/>
            <person name="Costa M.D."/>
            <person name="Nagy L.G."/>
            <person name="Floudas D."/>
            <person name="Copeland A."/>
            <person name="Barry K.W."/>
            <person name="Cichocki N."/>
            <person name="Veneault-Fourrey C."/>
            <person name="LaButti K."/>
            <person name="Lindquist E.A."/>
            <person name="Lipzen A."/>
            <person name="Lundell T."/>
            <person name="Morin E."/>
            <person name="Murat C."/>
            <person name="Sun H."/>
            <person name="Tunlid A."/>
            <person name="Henrissat B."/>
            <person name="Grigoriev I.V."/>
            <person name="Hibbett D.S."/>
            <person name="Martin F."/>
            <person name="Nordberg H.P."/>
            <person name="Cantor M.N."/>
            <person name="Hua S.X."/>
        </authorList>
    </citation>
    <scope>NUCLEOTIDE SEQUENCE [LARGE SCALE GENOMIC DNA]</scope>
    <source>
        <strain evidence="1 2">441</strain>
    </source>
</reference>
<proteinExistence type="predicted"/>
<accession>A0A0C9Y9I4</accession>
<evidence type="ECO:0000313" key="2">
    <source>
        <dbReference type="Proteomes" id="UP000054018"/>
    </source>
</evidence>
<protein>
    <submittedName>
        <fullName evidence="1">Uncharacterized protein</fullName>
    </submittedName>
</protein>
<name>A0A0C9Y9I4_9AGAM</name>
<dbReference type="AlphaFoldDB" id="A0A0C9Y9I4"/>
<reference evidence="2" key="2">
    <citation type="submission" date="2015-01" db="EMBL/GenBank/DDBJ databases">
        <title>Evolutionary Origins and Diversification of the Mycorrhizal Mutualists.</title>
        <authorList>
            <consortium name="DOE Joint Genome Institute"/>
            <consortium name="Mycorrhizal Genomics Consortium"/>
            <person name="Kohler A."/>
            <person name="Kuo A."/>
            <person name="Nagy L.G."/>
            <person name="Floudas D."/>
            <person name="Copeland A."/>
            <person name="Barry K.W."/>
            <person name="Cichocki N."/>
            <person name="Veneault-Fourrey C."/>
            <person name="LaButti K."/>
            <person name="Lindquist E.A."/>
            <person name="Lipzen A."/>
            <person name="Lundell T."/>
            <person name="Morin E."/>
            <person name="Murat C."/>
            <person name="Riley R."/>
            <person name="Ohm R."/>
            <person name="Sun H."/>
            <person name="Tunlid A."/>
            <person name="Henrissat B."/>
            <person name="Grigoriev I.V."/>
            <person name="Hibbett D.S."/>
            <person name="Martin F."/>
        </authorList>
    </citation>
    <scope>NUCLEOTIDE SEQUENCE [LARGE SCALE GENOMIC DNA]</scope>
    <source>
        <strain evidence="2">441</strain>
    </source>
</reference>
<sequence length="67" mass="7554">MTAAHGLPAFVQANGTTTTICKTAQLQHAHHTVFELSGTRQTTRRHYEPIMTRLDLQMTIVLDNLTY</sequence>
<evidence type="ECO:0000313" key="1">
    <source>
        <dbReference type="EMBL" id="KIK10689.1"/>
    </source>
</evidence>
<dbReference type="EMBL" id="KN834477">
    <property type="protein sequence ID" value="KIK10689.1"/>
    <property type="molecule type" value="Genomic_DNA"/>
</dbReference>